<feature type="transmembrane region" description="Helical" evidence="5">
    <location>
        <begin position="406"/>
        <end position="428"/>
    </location>
</feature>
<dbReference type="PANTHER" id="PTHR11785:SF512">
    <property type="entry name" value="SOBREMESA, ISOFORM B"/>
    <property type="match status" value="1"/>
</dbReference>
<feature type="transmembrane region" description="Helical" evidence="5">
    <location>
        <begin position="94"/>
        <end position="122"/>
    </location>
</feature>
<dbReference type="InterPro" id="IPR002293">
    <property type="entry name" value="AA/rel_permease1"/>
</dbReference>
<dbReference type="GO" id="GO:0016020">
    <property type="term" value="C:membrane"/>
    <property type="evidence" value="ECO:0007669"/>
    <property type="project" value="UniProtKB-SubCell"/>
</dbReference>
<dbReference type="PANTHER" id="PTHR11785">
    <property type="entry name" value="AMINO ACID TRANSPORTER"/>
    <property type="match status" value="1"/>
</dbReference>
<proteinExistence type="predicted"/>
<dbReference type="Gene3D" id="1.20.1740.10">
    <property type="entry name" value="Amino acid/polyamine transporter I"/>
    <property type="match status" value="1"/>
</dbReference>
<dbReference type="Pfam" id="PF13520">
    <property type="entry name" value="AA_permease_2"/>
    <property type="match status" value="1"/>
</dbReference>
<comment type="subcellular location">
    <subcellularLocation>
        <location evidence="1">Membrane</location>
        <topology evidence="1">Multi-pass membrane protein</topology>
    </subcellularLocation>
</comment>
<feature type="transmembrane region" description="Helical" evidence="5">
    <location>
        <begin position="217"/>
        <end position="238"/>
    </location>
</feature>
<evidence type="ECO:0000256" key="4">
    <source>
        <dbReference type="ARBA" id="ARBA00023136"/>
    </source>
</evidence>
<dbReference type="EMBL" id="OJIN01000208">
    <property type="protein sequence ID" value="SPD75501.1"/>
    <property type="molecule type" value="Genomic_DNA"/>
</dbReference>
<evidence type="ECO:0000256" key="5">
    <source>
        <dbReference type="SAM" id="Phobius"/>
    </source>
</evidence>
<evidence type="ECO:0000256" key="1">
    <source>
        <dbReference type="ARBA" id="ARBA00004141"/>
    </source>
</evidence>
<protein>
    <submittedName>
        <fullName evidence="6">Amino acid/polyamine/organocation transporter, APC superfamily</fullName>
    </submittedName>
</protein>
<evidence type="ECO:0000256" key="2">
    <source>
        <dbReference type="ARBA" id="ARBA00022692"/>
    </source>
</evidence>
<accession>A0A445N1C2</accession>
<evidence type="ECO:0000313" key="6">
    <source>
        <dbReference type="EMBL" id="SPD75501.1"/>
    </source>
</evidence>
<feature type="transmembrane region" description="Helical" evidence="5">
    <location>
        <begin position="47"/>
        <end position="68"/>
    </location>
</feature>
<organism evidence="6">
    <name type="scientific">uncultured Desulfobacterium sp</name>
    <dbReference type="NCBI Taxonomy" id="201089"/>
    <lineage>
        <taxon>Bacteria</taxon>
        <taxon>Pseudomonadati</taxon>
        <taxon>Thermodesulfobacteriota</taxon>
        <taxon>Desulfobacteria</taxon>
        <taxon>Desulfobacterales</taxon>
        <taxon>Desulfobacteriaceae</taxon>
        <taxon>Desulfobacterium</taxon>
        <taxon>environmental samples</taxon>
    </lineage>
</organism>
<name>A0A445N1C2_9BACT</name>
<reference evidence="6" key="1">
    <citation type="submission" date="2018-01" db="EMBL/GenBank/DDBJ databases">
        <authorList>
            <person name="Regsiter A."/>
            <person name="William W."/>
        </authorList>
    </citation>
    <scope>NUCLEOTIDE SEQUENCE</scope>
    <source>
        <strain evidence="6">TRIP AH-1</strain>
    </source>
</reference>
<feature type="transmembrane region" description="Helical" evidence="5">
    <location>
        <begin position="20"/>
        <end position="41"/>
    </location>
</feature>
<keyword evidence="4 5" id="KW-0472">Membrane</keyword>
<dbReference type="PIRSF" id="PIRSF006060">
    <property type="entry name" value="AA_transporter"/>
    <property type="match status" value="1"/>
</dbReference>
<keyword evidence="3 5" id="KW-1133">Transmembrane helix</keyword>
<feature type="transmembrane region" description="Helical" evidence="5">
    <location>
        <begin position="347"/>
        <end position="365"/>
    </location>
</feature>
<feature type="transmembrane region" description="Helical" evidence="5">
    <location>
        <begin position="301"/>
        <end position="326"/>
    </location>
</feature>
<dbReference type="InterPro" id="IPR050598">
    <property type="entry name" value="AminoAcid_Transporter"/>
</dbReference>
<feature type="transmembrane region" description="Helical" evidence="5">
    <location>
        <begin position="142"/>
        <end position="164"/>
    </location>
</feature>
<feature type="transmembrane region" description="Helical" evidence="5">
    <location>
        <begin position="371"/>
        <end position="394"/>
    </location>
</feature>
<keyword evidence="2 5" id="KW-0812">Transmembrane</keyword>
<sequence>MKIMEEQTNGLRRQIGFFSATILVVANMIGTGIFTTSGFIIEELGGPGAMLLCWVTGGIFALSGALCYGELGAMYPLAGGEYVYLREAFGRPMAFLSGWISLIVGFSAPIAAASIAFATYFFRAFPALLRGDGNLHFFEGMGITISPISLAALAVIILFSLVHSYSLWFGSRVQNVLTIFKFTLITGFVIAGLFLGKGAMPELVNGPSLSLAFSGKFAVSLIFVSFAYSGWNAASYLGSEIKDPGRNIPLALVVGTFVVIVLYLLLNLTYIFALPLDKMSGVLEIGTMAAISLFGENVSHWVSGAIAIGLLSVISAMILAGPRVYYAMARDGAFVDGLARLKGRHQTPAYSIMLQGLLAIAMVLTASFDELLIYIGFTLSLFAMLTVCGLLLIRKRKNAPVAAYRTWGYPVTPLIFIAGNLWIIYYSIMIKPLVSAVGLLTIGIGILIYLLIKRLHATENRGRK</sequence>
<dbReference type="GO" id="GO:0015179">
    <property type="term" value="F:L-amino acid transmembrane transporter activity"/>
    <property type="evidence" value="ECO:0007669"/>
    <property type="project" value="TreeGrafter"/>
</dbReference>
<feature type="transmembrane region" description="Helical" evidence="5">
    <location>
        <begin position="250"/>
        <end position="273"/>
    </location>
</feature>
<feature type="transmembrane region" description="Helical" evidence="5">
    <location>
        <begin position="176"/>
        <end position="197"/>
    </location>
</feature>
<dbReference type="AlphaFoldDB" id="A0A445N1C2"/>
<evidence type="ECO:0000256" key="3">
    <source>
        <dbReference type="ARBA" id="ARBA00022989"/>
    </source>
</evidence>
<gene>
    <name evidence="6" type="ORF">PITCH_A640044</name>
</gene>
<feature type="transmembrane region" description="Helical" evidence="5">
    <location>
        <begin position="434"/>
        <end position="452"/>
    </location>
</feature>